<evidence type="ECO:0000313" key="3">
    <source>
        <dbReference type="Proteomes" id="UP000065220"/>
    </source>
</evidence>
<proteinExistence type="predicted"/>
<dbReference type="Pfam" id="PF10722">
    <property type="entry name" value="YbjN"/>
    <property type="match status" value="1"/>
</dbReference>
<accession>A0A109W380</accession>
<keyword evidence="2" id="KW-0418">Kinase</keyword>
<keyword evidence="3" id="KW-1185">Reference proteome</keyword>
<dbReference type="AlphaFoldDB" id="A0A109W380"/>
<dbReference type="Proteomes" id="UP000065220">
    <property type="component" value="Chromosome"/>
</dbReference>
<dbReference type="InterPro" id="IPR019660">
    <property type="entry name" value="Put_sensory_transdc_reg_YbjN"/>
</dbReference>
<reference evidence="3" key="1">
    <citation type="submission" date="2016-02" db="EMBL/GenBank/DDBJ databases">
        <authorList>
            <person name="Holder M.E."/>
            <person name="Ajami N.J."/>
            <person name="Petrosino J.F."/>
        </authorList>
    </citation>
    <scope>NUCLEOTIDE SEQUENCE [LARGE SCALE GENOMIC DNA]</scope>
    <source>
        <strain evidence="3">CCUG 36733</strain>
    </source>
</reference>
<feature type="compositionally biased region" description="Basic and acidic residues" evidence="1">
    <location>
        <begin position="34"/>
        <end position="52"/>
    </location>
</feature>
<gene>
    <name evidence="2" type="ORF">AXF14_12635</name>
</gene>
<organism evidence="2 3">
    <name type="scientific">Actinomyces radicidentis</name>
    <dbReference type="NCBI Taxonomy" id="111015"/>
    <lineage>
        <taxon>Bacteria</taxon>
        <taxon>Bacillati</taxon>
        <taxon>Actinomycetota</taxon>
        <taxon>Actinomycetes</taxon>
        <taxon>Actinomycetales</taxon>
        <taxon>Actinomycetaceae</taxon>
        <taxon>Actinomyces</taxon>
    </lineage>
</organism>
<evidence type="ECO:0000256" key="1">
    <source>
        <dbReference type="SAM" id="MobiDB-lite"/>
    </source>
</evidence>
<dbReference type="GO" id="GO:0016301">
    <property type="term" value="F:kinase activity"/>
    <property type="evidence" value="ECO:0007669"/>
    <property type="project" value="UniProtKB-KW"/>
</dbReference>
<dbReference type="STRING" id="111015.AXF14_12635"/>
<name>A0A109W380_ACTRD</name>
<dbReference type="EMBL" id="CP014228">
    <property type="protein sequence ID" value="AMD88266.1"/>
    <property type="molecule type" value="Genomic_DNA"/>
</dbReference>
<dbReference type="KEGG" id="ard:AXF14_12635"/>
<feature type="region of interest" description="Disordered" evidence="1">
    <location>
        <begin position="29"/>
        <end position="70"/>
    </location>
</feature>
<sequence>MSQRGNGSPGGRRPGLSAFIARLLGKQWDQRVPASEDRSTADSGRAARDGAERPQPGAGVEANDEELLGDDDVVTVRGSVHDLLATVGRDARPNRAERPDLTAPLTLDRVEAMLTGPLGYGVQRHVEGGHPCLLGTWDGFPFVIEVPDGHEGWLLVSGDWQEPAREGERDEIAASVNDWNRDKFFPTVAIVDTDAGALVRATYLTDLTAGVSDKQLRLHLDTALSACTQALSHIGPLLPEL</sequence>
<dbReference type="OrthoDB" id="3256964at2"/>
<keyword evidence="2" id="KW-0808">Transferase</keyword>
<protein>
    <submittedName>
        <fullName evidence="2">Histidine kinase</fullName>
    </submittedName>
</protein>
<evidence type="ECO:0000313" key="2">
    <source>
        <dbReference type="EMBL" id="AMD88266.1"/>
    </source>
</evidence>
<dbReference type="RefSeq" id="WP_067943726.1">
    <property type="nucleotide sequence ID" value="NZ_CP014228.1"/>
</dbReference>